<feature type="binding site" evidence="5">
    <location>
        <position position="436"/>
    </location>
    <ligand>
        <name>FAD</name>
        <dbReference type="ChEBI" id="CHEBI:57692"/>
    </ligand>
</feature>
<evidence type="ECO:0000313" key="8">
    <source>
        <dbReference type="EMBL" id="PSN72704.1"/>
    </source>
</evidence>
<dbReference type="PANTHER" id="PTHR43563:SF14">
    <property type="entry name" value="AMINE OXIDASE"/>
    <property type="match status" value="1"/>
</dbReference>
<dbReference type="Pfam" id="PF01593">
    <property type="entry name" value="Amino_oxidase"/>
    <property type="match status" value="1"/>
</dbReference>
<dbReference type="Gene3D" id="3.90.660.10">
    <property type="match status" value="1"/>
</dbReference>
<dbReference type="PANTHER" id="PTHR43563">
    <property type="entry name" value="AMINE OXIDASE"/>
    <property type="match status" value="1"/>
</dbReference>
<evidence type="ECO:0000259" key="7">
    <source>
        <dbReference type="Pfam" id="PF01593"/>
    </source>
</evidence>
<comment type="cofactor">
    <cofactor evidence="1 6">
        <name>FAD</name>
        <dbReference type="ChEBI" id="CHEBI:57692"/>
    </cofactor>
</comment>
<dbReference type="EC" id="1.4.3.-" evidence="6"/>
<dbReference type="Gene3D" id="1.10.405.10">
    <property type="entry name" value="Guanine Nucleotide Dissociation Inhibitor, domain 1"/>
    <property type="match status" value="1"/>
</dbReference>
<dbReference type="InterPro" id="IPR050703">
    <property type="entry name" value="Flavin_MAO"/>
</dbReference>
<evidence type="ECO:0000313" key="9">
    <source>
        <dbReference type="Proteomes" id="UP000240883"/>
    </source>
</evidence>
<comment type="catalytic activity">
    <reaction evidence="4">
        <text>a secondary aliphatic amine + O2 + H2O = a primary amine + an aldehyde + H2O2</text>
        <dbReference type="Rhea" id="RHEA:26414"/>
        <dbReference type="ChEBI" id="CHEBI:15377"/>
        <dbReference type="ChEBI" id="CHEBI:15379"/>
        <dbReference type="ChEBI" id="CHEBI:16240"/>
        <dbReference type="ChEBI" id="CHEBI:17478"/>
        <dbReference type="ChEBI" id="CHEBI:58855"/>
        <dbReference type="ChEBI" id="CHEBI:65296"/>
        <dbReference type="EC" id="1.4.3.4"/>
    </reaction>
</comment>
<dbReference type="SUPFAM" id="SSF51905">
    <property type="entry name" value="FAD/NAD(P)-binding domain"/>
    <property type="match status" value="1"/>
</dbReference>
<name>A0A2T2P4U7_CORCC</name>
<proteinExistence type="inferred from homology"/>
<sequence length="465" mass="50563">MIIPTTLVDVVVIGAGLSGLRAATEFQSAGLSYVVLEAENRVGGKTLSLPASSNGTALVDMGAAWINDSNQSEMFRLAQEFGFDLIVQRAEGGSLAESIGGQIVPVEYGSIGALTEEQTKEVYTIMTTLTEYIDRSDLENPHLGPDANELDSVTALEFVDKRFGSELSKALVTTLTRSLLGVEADELSALFLIDYIKSGSGIANISSDLKNGGQYLRNRQGNQNFATKLAQKLKADSIKLSMPVTSIEQTSQGCTVKTSNGQQFHSKKVVVSVPTSLYQLIEFQPELPVAKKELAQSNKLGYYSKTTLVFDSPWWREAGLSGVFTSSTGPILFTRDTCVPEDNQWSITCFHVGEPGRKWDKLSPQERKEAVLKQFNAAFGAVVDNIPQPINIVEKEWTSSRWFQGAPSPVMSPGMMMGAGKSIRSSFENIHFAGTETALVWKGYMEGAVRSGERSAKEVIEALTR</sequence>
<dbReference type="SUPFAM" id="SSF54373">
    <property type="entry name" value="FAD-linked reductases, C-terminal domain"/>
    <property type="match status" value="1"/>
</dbReference>
<reference evidence="8 9" key="1">
    <citation type="journal article" date="2018" name="Front. Microbiol.">
        <title>Genome-Wide Analysis of Corynespora cassiicola Leaf Fall Disease Putative Effectors.</title>
        <authorList>
            <person name="Lopez D."/>
            <person name="Ribeiro S."/>
            <person name="Label P."/>
            <person name="Fumanal B."/>
            <person name="Venisse J.S."/>
            <person name="Kohler A."/>
            <person name="de Oliveira R.R."/>
            <person name="Labutti K."/>
            <person name="Lipzen A."/>
            <person name="Lail K."/>
            <person name="Bauer D."/>
            <person name="Ohm R.A."/>
            <person name="Barry K.W."/>
            <person name="Spatafora J."/>
            <person name="Grigoriev I.V."/>
            <person name="Martin F.M."/>
            <person name="Pujade-Renaud V."/>
        </authorList>
    </citation>
    <scope>NUCLEOTIDE SEQUENCE [LARGE SCALE GENOMIC DNA]</scope>
    <source>
        <strain evidence="8 9">Philippines</strain>
    </source>
</reference>
<accession>A0A2T2P4U7</accession>
<evidence type="ECO:0000256" key="2">
    <source>
        <dbReference type="ARBA" id="ARBA00005995"/>
    </source>
</evidence>
<dbReference type="InterPro" id="IPR036188">
    <property type="entry name" value="FAD/NAD-bd_sf"/>
</dbReference>
<dbReference type="InterPro" id="IPR002937">
    <property type="entry name" value="Amino_oxidase"/>
</dbReference>
<dbReference type="Proteomes" id="UP000240883">
    <property type="component" value="Unassembled WGS sequence"/>
</dbReference>
<organism evidence="8 9">
    <name type="scientific">Corynespora cassiicola Philippines</name>
    <dbReference type="NCBI Taxonomy" id="1448308"/>
    <lineage>
        <taxon>Eukaryota</taxon>
        <taxon>Fungi</taxon>
        <taxon>Dikarya</taxon>
        <taxon>Ascomycota</taxon>
        <taxon>Pezizomycotina</taxon>
        <taxon>Dothideomycetes</taxon>
        <taxon>Pleosporomycetidae</taxon>
        <taxon>Pleosporales</taxon>
        <taxon>Corynesporascaceae</taxon>
        <taxon>Corynespora</taxon>
    </lineage>
</organism>
<evidence type="ECO:0000256" key="1">
    <source>
        <dbReference type="ARBA" id="ARBA00001974"/>
    </source>
</evidence>
<keyword evidence="6" id="KW-0285">Flavoprotein</keyword>
<keyword evidence="9" id="KW-1185">Reference proteome</keyword>
<evidence type="ECO:0000256" key="5">
    <source>
        <dbReference type="PIRSR" id="PIRSR601613-1"/>
    </source>
</evidence>
<evidence type="ECO:0000256" key="6">
    <source>
        <dbReference type="RuleBase" id="RU362067"/>
    </source>
</evidence>
<evidence type="ECO:0000256" key="4">
    <source>
        <dbReference type="ARBA" id="ARBA00048448"/>
    </source>
</evidence>
<evidence type="ECO:0000256" key="3">
    <source>
        <dbReference type="ARBA" id="ARBA00023002"/>
    </source>
</evidence>
<dbReference type="AlphaFoldDB" id="A0A2T2P4U7"/>
<comment type="similarity">
    <text evidence="2 6">Belongs to the flavin monoamine oxidase family.</text>
</comment>
<dbReference type="PRINTS" id="PR00757">
    <property type="entry name" value="AMINEOXDASEF"/>
</dbReference>
<dbReference type="STRING" id="1448308.A0A2T2P4U7"/>
<feature type="domain" description="Amine oxidase" evidence="7">
    <location>
        <begin position="17"/>
        <end position="460"/>
    </location>
</feature>
<feature type="binding site" evidence="5">
    <location>
        <position position="244"/>
    </location>
    <ligand>
        <name>FAD</name>
        <dbReference type="ChEBI" id="CHEBI:57692"/>
    </ligand>
</feature>
<dbReference type="InterPro" id="IPR001613">
    <property type="entry name" value="Flavin_amine_oxidase"/>
</dbReference>
<feature type="binding site" evidence="5">
    <location>
        <position position="18"/>
    </location>
    <ligand>
        <name>FAD</name>
        <dbReference type="ChEBI" id="CHEBI:57692"/>
    </ligand>
</feature>
<dbReference type="EMBL" id="KZ678129">
    <property type="protein sequence ID" value="PSN72704.1"/>
    <property type="molecule type" value="Genomic_DNA"/>
</dbReference>
<dbReference type="Gene3D" id="3.50.50.60">
    <property type="entry name" value="FAD/NAD(P)-binding domain"/>
    <property type="match status" value="1"/>
</dbReference>
<keyword evidence="6" id="KW-0274">FAD</keyword>
<gene>
    <name evidence="8" type="ORF">BS50DRAFT_513512</name>
</gene>
<keyword evidence="3 6" id="KW-0560">Oxidoreductase</keyword>
<dbReference type="OrthoDB" id="5046242at2759"/>
<dbReference type="GO" id="GO:0097621">
    <property type="term" value="F:monoamine oxidase activity"/>
    <property type="evidence" value="ECO:0007669"/>
    <property type="project" value="UniProtKB-EC"/>
</dbReference>
<protein>
    <recommendedName>
        <fullName evidence="6">Amine oxidase</fullName>
        <ecNumber evidence="6">1.4.3.-</ecNumber>
    </recommendedName>
</protein>
<feature type="binding site" evidence="5">
    <location>
        <position position="350"/>
    </location>
    <ligand>
        <name>substrate</name>
    </ligand>
</feature>
<feature type="binding site" evidence="5">
    <location>
        <begin position="37"/>
        <end position="38"/>
    </location>
    <ligand>
        <name>FAD</name>
        <dbReference type="ChEBI" id="CHEBI:57692"/>
    </ligand>
</feature>